<accession>A0A0A9AV88</accession>
<name>A0A0A9AV88_ARUDO</name>
<dbReference type="AlphaFoldDB" id="A0A0A9AV88"/>
<organism evidence="1">
    <name type="scientific">Arundo donax</name>
    <name type="common">Giant reed</name>
    <name type="synonym">Donax arundinaceus</name>
    <dbReference type="NCBI Taxonomy" id="35708"/>
    <lineage>
        <taxon>Eukaryota</taxon>
        <taxon>Viridiplantae</taxon>
        <taxon>Streptophyta</taxon>
        <taxon>Embryophyta</taxon>
        <taxon>Tracheophyta</taxon>
        <taxon>Spermatophyta</taxon>
        <taxon>Magnoliopsida</taxon>
        <taxon>Liliopsida</taxon>
        <taxon>Poales</taxon>
        <taxon>Poaceae</taxon>
        <taxon>PACMAD clade</taxon>
        <taxon>Arundinoideae</taxon>
        <taxon>Arundineae</taxon>
        <taxon>Arundo</taxon>
    </lineage>
</organism>
<evidence type="ECO:0000313" key="1">
    <source>
        <dbReference type="EMBL" id="JAD55619.1"/>
    </source>
</evidence>
<reference evidence="1" key="1">
    <citation type="submission" date="2014-09" db="EMBL/GenBank/DDBJ databases">
        <authorList>
            <person name="Magalhaes I.L.F."/>
            <person name="Oliveira U."/>
            <person name="Santos F.R."/>
            <person name="Vidigal T.H.D.A."/>
            <person name="Brescovit A.D."/>
            <person name="Santos A.J."/>
        </authorList>
    </citation>
    <scope>NUCLEOTIDE SEQUENCE</scope>
    <source>
        <tissue evidence="1">Shoot tissue taken approximately 20 cm above the soil surface</tissue>
    </source>
</reference>
<protein>
    <submittedName>
        <fullName evidence="1">Uncharacterized protein</fullName>
    </submittedName>
</protein>
<proteinExistence type="predicted"/>
<dbReference type="EMBL" id="GBRH01242276">
    <property type="protein sequence ID" value="JAD55619.1"/>
    <property type="molecule type" value="Transcribed_RNA"/>
</dbReference>
<reference evidence="1" key="2">
    <citation type="journal article" date="2015" name="Data Brief">
        <title>Shoot transcriptome of the giant reed, Arundo donax.</title>
        <authorList>
            <person name="Barrero R.A."/>
            <person name="Guerrero F.D."/>
            <person name="Moolhuijzen P."/>
            <person name="Goolsby J.A."/>
            <person name="Tidwell J."/>
            <person name="Bellgard S.E."/>
            <person name="Bellgard M.I."/>
        </authorList>
    </citation>
    <scope>NUCLEOTIDE SEQUENCE</scope>
    <source>
        <tissue evidence="1">Shoot tissue taken approximately 20 cm above the soil surface</tissue>
    </source>
</reference>
<sequence length="27" mass="3148">MLFCLDLPSSACRCSVNVERERETPKY</sequence>